<organism evidence="2 3">
    <name type="scientific">Linnemannia elongata AG-77</name>
    <dbReference type="NCBI Taxonomy" id="1314771"/>
    <lineage>
        <taxon>Eukaryota</taxon>
        <taxon>Fungi</taxon>
        <taxon>Fungi incertae sedis</taxon>
        <taxon>Mucoromycota</taxon>
        <taxon>Mortierellomycotina</taxon>
        <taxon>Mortierellomycetes</taxon>
        <taxon>Mortierellales</taxon>
        <taxon>Mortierellaceae</taxon>
        <taxon>Linnemannia</taxon>
    </lineage>
</organism>
<feature type="compositionally biased region" description="Polar residues" evidence="1">
    <location>
        <begin position="113"/>
        <end position="163"/>
    </location>
</feature>
<name>A0A197JR92_9FUNG</name>
<sequence length="163" mass="16892">MSTSKTNLIITSPAISSPLVASSTSASSTLSVSSNSSATPTPITFSASSASSALAVSSDSFALAVSSDSSATPASLTPPGRLEDTVKGLRNDISRSSEWTERTIGIHERRQPRQASPYSSNTALTPSPQRIQHHLSGSISPTASQHSIMSFNGVTTSTPREEL</sequence>
<gene>
    <name evidence="2" type="ORF">K457DRAFT_1894528</name>
</gene>
<proteinExistence type="predicted"/>
<dbReference type="Proteomes" id="UP000078512">
    <property type="component" value="Unassembled WGS sequence"/>
</dbReference>
<protein>
    <submittedName>
        <fullName evidence="2">Uncharacterized protein</fullName>
    </submittedName>
</protein>
<evidence type="ECO:0000313" key="2">
    <source>
        <dbReference type="EMBL" id="OAQ27483.1"/>
    </source>
</evidence>
<evidence type="ECO:0000313" key="3">
    <source>
        <dbReference type="Proteomes" id="UP000078512"/>
    </source>
</evidence>
<accession>A0A197JR92</accession>
<keyword evidence="3" id="KW-1185">Reference proteome</keyword>
<evidence type="ECO:0000256" key="1">
    <source>
        <dbReference type="SAM" id="MobiDB-lite"/>
    </source>
</evidence>
<feature type="region of interest" description="Disordered" evidence="1">
    <location>
        <begin position="67"/>
        <end position="163"/>
    </location>
</feature>
<reference evidence="2 3" key="1">
    <citation type="submission" date="2016-05" db="EMBL/GenBank/DDBJ databases">
        <title>Genome sequencing reveals origins of a unique bacterial endosymbiosis in the earliest lineages of terrestrial Fungi.</title>
        <authorList>
            <consortium name="DOE Joint Genome Institute"/>
            <person name="Uehling J."/>
            <person name="Gryganskyi A."/>
            <person name="Hameed K."/>
            <person name="Tschaplinski T."/>
            <person name="Misztal P."/>
            <person name="Wu S."/>
            <person name="Desiro A."/>
            <person name="Vande Pol N."/>
            <person name="Du Z.-Y."/>
            <person name="Zienkiewicz A."/>
            <person name="Zienkiewicz K."/>
            <person name="Morin E."/>
            <person name="Tisserant E."/>
            <person name="Splivallo R."/>
            <person name="Hainaut M."/>
            <person name="Henrissat B."/>
            <person name="Ohm R."/>
            <person name="Kuo A."/>
            <person name="Yan J."/>
            <person name="Lipzen A."/>
            <person name="Nolan M."/>
            <person name="Labutti K."/>
            <person name="Barry K."/>
            <person name="Goldstein A."/>
            <person name="Labbe J."/>
            <person name="Schadt C."/>
            <person name="Tuskan G."/>
            <person name="Grigoriev I."/>
            <person name="Martin F."/>
            <person name="Vilgalys R."/>
            <person name="Bonito G."/>
        </authorList>
    </citation>
    <scope>NUCLEOTIDE SEQUENCE [LARGE SCALE GENOMIC DNA]</scope>
    <source>
        <strain evidence="2 3">AG-77</strain>
    </source>
</reference>
<feature type="compositionally biased region" description="Basic and acidic residues" evidence="1">
    <location>
        <begin position="81"/>
        <end position="111"/>
    </location>
</feature>
<dbReference type="EMBL" id="KV442057">
    <property type="protein sequence ID" value="OAQ27483.1"/>
    <property type="molecule type" value="Genomic_DNA"/>
</dbReference>
<dbReference type="AlphaFoldDB" id="A0A197JR92"/>